<accession>A0AAD7ISL4</accession>
<dbReference type="Gene3D" id="3.80.10.10">
    <property type="entry name" value="Ribonuclease Inhibitor"/>
    <property type="match status" value="1"/>
</dbReference>
<dbReference type="Proteomes" id="UP001215280">
    <property type="component" value="Unassembled WGS sequence"/>
</dbReference>
<evidence type="ECO:0008006" key="3">
    <source>
        <dbReference type="Google" id="ProtNLM"/>
    </source>
</evidence>
<evidence type="ECO:0000313" key="2">
    <source>
        <dbReference type="Proteomes" id="UP001215280"/>
    </source>
</evidence>
<keyword evidence="2" id="KW-1185">Reference proteome</keyword>
<gene>
    <name evidence="1" type="ORF">DFH07DRAFT_561280</name>
</gene>
<protein>
    <recommendedName>
        <fullName evidence="3">F-box domain-containing protein</fullName>
    </recommendedName>
</protein>
<comment type="caution">
    <text evidence="1">The sequence shown here is derived from an EMBL/GenBank/DDBJ whole genome shotgun (WGS) entry which is preliminary data.</text>
</comment>
<reference evidence="1" key="1">
    <citation type="submission" date="2023-03" db="EMBL/GenBank/DDBJ databases">
        <title>Massive genome expansion in bonnet fungi (Mycena s.s.) driven by repeated elements and novel gene families across ecological guilds.</title>
        <authorList>
            <consortium name="Lawrence Berkeley National Laboratory"/>
            <person name="Harder C.B."/>
            <person name="Miyauchi S."/>
            <person name="Viragh M."/>
            <person name="Kuo A."/>
            <person name="Thoen E."/>
            <person name="Andreopoulos B."/>
            <person name="Lu D."/>
            <person name="Skrede I."/>
            <person name="Drula E."/>
            <person name="Henrissat B."/>
            <person name="Morin E."/>
            <person name="Kohler A."/>
            <person name="Barry K."/>
            <person name="LaButti K."/>
            <person name="Morin E."/>
            <person name="Salamov A."/>
            <person name="Lipzen A."/>
            <person name="Mereny Z."/>
            <person name="Hegedus B."/>
            <person name="Baldrian P."/>
            <person name="Stursova M."/>
            <person name="Weitz H."/>
            <person name="Taylor A."/>
            <person name="Grigoriev I.V."/>
            <person name="Nagy L.G."/>
            <person name="Martin F."/>
            <person name="Kauserud H."/>
        </authorList>
    </citation>
    <scope>NUCLEOTIDE SEQUENCE</scope>
    <source>
        <strain evidence="1">CBHHK188m</strain>
    </source>
</reference>
<evidence type="ECO:0000313" key="1">
    <source>
        <dbReference type="EMBL" id="KAJ7748799.1"/>
    </source>
</evidence>
<proteinExistence type="predicted"/>
<dbReference type="InterPro" id="IPR032675">
    <property type="entry name" value="LRR_dom_sf"/>
</dbReference>
<organism evidence="1 2">
    <name type="scientific">Mycena maculata</name>
    <dbReference type="NCBI Taxonomy" id="230809"/>
    <lineage>
        <taxon>Eukaryota</taxon>
        <taxon>Fungi</taxon>
        <taxon>Dikarya</taxon>
        <taxon>Basidiomycota</taxon>
        <taxon>Agaricomycotina</taxon>
        <taxon>Agaricomycetes</taxon>
        <taxon>Agaricomycetidae</taxon>
        <taxon>Agaricales</taxon>
        <taxon>Marasmiineae</taxon>
        <taxon>Mycenaceae</taxon>
        <taxon>Mycena</taxon>
    </lineage>
</organism>
<dbReference type="SUPFAM" id="SSF52047">
    <property type="entry name" value="RNI-like"/>
    <property type="match status" value="1"/>
</dbReference>
<dbReference type="AlphaFoldDB" id="A0AAD7ISL4"/>
<dbReference type="EMBL" id="JARJLG010000088">
    <property type="protein sequence ID" value="KAJ7748799.1"/>
    <property type="molecule type" value="Genomic_DNA"/>
</dbReference>
<name>A0AAD7ISL4_9AGAR</name>
<sequence>MEAVRSSFFLPNRHHHCYWDHCTRVIQLDLLTLDCPTVIVLPSMSVKELEARFEKISVVDLDLQKEVLTVHDPLARLPLEISSEIFLQCLPPLPEPGARHVPMLFLNICTAWTTIALSTPALWAAIHIIFPRHIDFKEVLKTWLQRAHNSPLSVSIHGSFNNDIAAIISQYSQQLKNLHICHDGANVSVGDEDSVEEIHHLLGGICAESYPSLERAVFCGSSDDRWAQSCREILQLLRLSPNLTDCIFHHMYPVFGVPDTEQMVFPSLRRLVFGESKTGVGSDDEILKCLSLPNLQTLHLPLDEVSDADLISFLQRSAPPLQSLKLGDVHDSLPLRFAQLEECVRLVPTLEELELLRPNESLMDDLLESLAESPSHILPNLRSLIIHGFFSRVLWHTLLRVLSGRRSHLACFKIIIEQDDWIILEQDVWLPHAGTDLRAAFRELVEDGMQIYVGTEDRTRSILFV</sequence>